<protein>
    <submittedName>
        <fullName evidence="1">Uncharacterized protein</fullName>
    </submittedName>
</protein>
<reference evidence="1" key="1">
    <citation type="submission" date="2021-01" db="EMBL/GenBank/DDBJ databases">
        <authorList>
            <consortium name="Genoscope - CEA"/>
            <person name="William W."/>
        </authorList>
    </citation>
    <scope>NUCLEOTIDE SEQUENCE</scope>
</reference>
<name>A0A8S1QLE1_PARPR</name>
<dbReference type="EMBL" id="CAJJDM010000182">
    <property type="protein sequence ID" value="CAD8116449.1"/>
    <property type="molecule type" value="Genomic_DNA"/>
</dbReference>
<organism evidence="1 2">
    <name type="scientific">Paramecium primaurelia</name>
    <dbReference type="NCBI Taxonomy" id="5886"/>
    <lineage>
        <taxon>Eukaryota</taxon>
        <taxon>Sar</taxon>
        <taxon>Alveolata</taxon>
        <taxon>Ciliophora</taxon>
        <taxon>Intramacronucleata</taxon>
        <taxon>Oligohymenophorea</taxon>
        <taxon>Peniculida</taxon>
        <taxon>Parameciidae</taxon>
        <taxon>Paramecium</taxon>
    </lineage>
</organism>
<sequence>MTCKRGVSFLLFGQQSNDFISGHCDGSLQIWNYLNQIFYTITIYENQHMETLRCLIINKKIRLTNIKQ</sequence>
<proteinExistence type="predicted"/>
<dbReference type="AlphaFoldDB" id="A0A8S1QLE1"/>
<keyword evidence="2" id="KW-1185">Reference proteome</keyword>
<accession>A0A8S1QLE1</accession>
<evidence type="ECO:0000313" key="2">
    <source>
        <dbReference type="Proteomes" id="UP000688137"/>
    </source>
</evidence>
<dbReference type="Proteomes" id="UP000688137">
    <property type="component" value="Unassembled WGS sequence"/>
</dbReference>
<evidence type="ECO:0000313" key="1">
    <source>
        <dbReference type="EMBL" id="CAD8116449.1"/>
    </source>
</evidence>
<gene>
    <name evidence="1" type="ORF">PPRIM_AZ9-3.1.T1730001</name>
</gene>
<comment type="caution">
    <text evidence="1">The sequence shown here is derived from an EMBL/GenBank/DDBJ whole genome shotgun (WGS) entry which is preliminary data.</text>
</comment>